<evidence type="ECO:0000313" key="1">
    <source>
        <dbReference type="EMBL" id="KNZ44420.1"/>
    </source>
</evidence>
<dbReference type="AlphaFoldDB" id="A0A0L6U9H9"/>
<dbReference type="Proteomes" id="UP000037035">
    <property type="component" value="Unassembled WGS sequence"/>
</dbReference>
<organism evidence="1 2">
    <name type="scientific">Puccinia sorghi</name>
    <dbReference type="NCBI Taxonomy" id="27349"/>
    <lineage>
        <taxon>Eukaryota</taxon>
        <taxon>Fungi</taxon>
        <taxon>Dikarya</taxon>
        <taxon>Basidiomycota</taxon>
        <taxon>Pucciniomycotina</taxon>
        <taxon>Pucciniomycetes</taxon>
        <taxon>Pucciniales</taxon>
        <taxon>Pucciniaceae</taxon>
        <taxon>Puccinia</taxon>
    </lineage>
</organism>
<protein>
    <submittedName>
        <fullName evidence="1">Uncharacterized protein</fullName>
    </submittedName>
</protein>
<name>A0A0L6U9H9_9BASI</name>
<comment type="caution">
    <text evidence="1">The sequence shown here is derived from an EMBL/GenBank/DDBJ whole genome shotgun (WGS) entry which is preliminary data.</text>
</comment>
<proteinExistence type="predicted"/>
<keyword evidence="2" id="KW-1185">Reference proteome</keyword>
<sequence length="131" mass="14157">MPDQPREPLFAERDPLRKARQLDEGVYASNDPIGCSVAEPNGTLAPPQCEFVLSPLVPVSAGQPSPPCEIWKDAEIANAIRRTGPADQDYTALIDSASSPASQRSNPKLAKYSVEHGLLFQGHCGFDSILR</sequence>
<reference evidence="1 2" key="1">
    <citation type="submission" date="2015-08" db="EMBL/GenBank/DDBJ databases">
        <title>Next Generation Sequencing and Analysis of the Genome of Puccinia sorghi L Schw, the Causal Agent of Maize Common Rust.</title>
        <authorList>
            <person name="Rochi L."/>
            <person name="Burguener G."/>
            <person name="Darino M."/>
            <person name="Turjanski A."/>
            <person name="Kreff E."/>
            <person name="Dieguez M.J."/>
            <person name="Sacco F."/>
        </authorList>
    </citation>
    <scope>NUCLEOTIDE SEQUENCE [LARGE SCALE GENOMIC DNA]</scope>
    <source>
        <strain evidence="1 2">RO10H11247</strain>
    </source>
</reference>
<feature type="non-terminal residue" evidence="1">
    <location>
        <position position="131"/>
    </location>
</feature>
<gene>
    <name evidence="1" type="ORF">VP01_9182g1</name>
</gene>
<accession>A0A0L6U9H9</accession>
<evidence type="ECO:0000313" key="2">
    <source>
        <dbReference type="Proteomes" id="UP000037035"/>
    </source>
</evidence>
<dbReference type="EMBL" id="LAVV01014807">
    <property type="protein sequence ID" value="KNZ44420.1"/>
    <property type="molecule type" value="Genomic_DNA"/>
</dbReference>
<dbReference type="VEuPathDB" id="FungiDB:VP01_9182g1"/>